<dbReference type="PIRSF" id="PIRSF000097">
    <property type="entry name" value="AKR"/>
    <property type="match status" value="1"/>
</dbReference>
<evidence type="ECO:0000256" key="6">
    <source>
        <dbReference type="PIRSR" id="PIRSR000097-3"/>
    </source>
</evidence>
<dbReference type="PROSITE" id="PS00063">
    <property type="entry name" value="ALDOKETO_REDUCTASE_3"/>
    <property type="match status" value="1"/>
</dbReference>
<dbReference type="PANTHER" id="PTHR43827:SF3">
    <property type="entry name" value="NADP-DEPENDENT OXIDOREDUCTASE DOMAIN-CONTAINING PROTEIN"/>
    <property type="match status" value="1"/>
</dbReference>
<dbReference type="InterPro" id="IPR018170">
    <property type="entry name" value="Aldo/ket_reductase_CS"/>
</dbReference>
<reference evidence="9" key="1">
    <citation type="submission" date="2016-01" db="EMBL/GenBank/DDBJ databases">
        <authorList>
            <person name="Mitreva M."/>
            <person name="Pepin K.H."/>
            <person name="Mihindukulasuriya K.A."/>
            <person name="Fulton R."/>
            <person name="Fronick C."/>
            <person name="O'Laughlin M."/>
            <person name="Miner T."/>
            <person name="Herter B."/>
            <person name="Rosa B.A."/>
            <person name="Cordes M."/>
            <person name="Tomlinson C."/>
            <person name="Wollam A."/>
            <person name="Palsikar V.B."/>
            <person name="Mardis E.R."/>
            <person name="Wilson R.K."/>
        </authorList>
    </citation>
    <scope>NUCLEOTIDE SEQUENCE [LARGE SCALE GENOMIC DNA]</scope>
    <source>
        <strain evidence="9">MJR8151</strain>
    </source>
</reference>
<feature type="site" description="Lowers pKa of active site Tyr" evidence="6">
    <location>
        <position position="74"/>
    </location>
</feature>
<protein>
    <submittedName>
        <fullName evidence="8">Putative 2,5-diketo-D-gluconic acid reductase A</fullName>
    </submittedName>
</protein>
<dbReference type="InterPro" id="IPR020471">
    <property type="entry name" value="AKR"/>
</dbReference>
<dbReference type="SUPFAM" id="SSF51430">
    <property type="entry name" value="NAD(P)-linked oxidoreductase"/>
    <property type="match status" value="1"/>
</dbReference>
<feature type="domain" description="NADP-dependent oxidoreductase" evidence="7">
    <location>
        <begin position="15"/>
        <end position="257"/>
    </location>
</feature>
<name>A0A133KAX6_9FIRM</name>
<dbReference type="RefSeq" id="WP_060929861.1">
    <property type="nucleotide sequence ID" value="NZ_KQ955290.1"/>
</dbReference>
<dbReference type="PATRIC" id="fig|33036.3.peg.1732"/>
<keyword evidence="9" id="KW-1185">Reference proteome</keyword>
<evidence type="ECO:0000313" key="9">
    <source>
        <dbReference type="Proteomes" id="UP000070383"/>
    </source>
</evidence>
<dbReference type="PRINTS" id="PR00069">
    <property type="entry name" value="ALDKETRDTASE"/>
</dbReference>
<evidence type="ECO:0000256" key="3">
    <source>
        <dbReference type="ARBA" id="ARBA00023002"/>
    </source>
</evidence>
<evidence type="ECO:0000256" key="5">
    <source>
        <dbReference type="PIRSR" id="PIRSR000097-2"/>
    </source>
</evidence>
<organism evidence="8 9">
    <name type="scientific">Anaerococcus tetradius</name>
    <dbReference type="NCBI Taxonomy" id="33036"/>
    <lineage>
        <taxon>Bacteria</taxon>
        <taxon>Bacillati</taxon>
        <taxon>Bacillota</taxon>
        <taxon>Tissierellia</taxon>
        <taxon>Tissierellales</taxon>
        <taxon>Peptoniphilaceae</taxon>
        <taxon>Anaerococcus</taxon>
    </lineage>
</organism>
<dbReference type="InterPro" id="IPR036812">
    <property type="entry name" value="NAD(P)_OxRdtase_dom_sf"/>
</dbReference>
<dbReference type="InterPro" id="IPR023210">
    <property type="entry name" value="NADP_OxRdtase_dom"/>
</dbReference>
<keyword evidence="3" id="KW-0560">Oxidoreductase</keyword>
<dbReference type="GO" id="GO:0016616">
    <property type="term" value="F:oxidoreductase activity, acting on the CH-OH group of donors, NAD or NADP as acceptor"/>
    <property type="evidence" value="ECO:0007669"/>
    <property type="project" value="UniProtKB-ARBA"/>
</dbReference>
<evidence type="ECO:0000313" key="8">
    <source>
        <dbReference type="EMBL" id="KWZ76625.1"/>
    </source>
</evidence>
<comment type="similarity">
    <text evidence="1">Belongs to the aldo/keto reductase family.</text>
</comment>
<keyword evidence="2" id="KW-0521">NADP</keyword>
<proteinExistence type="inferred from homology"/>
<dbReference type="PANTHER" id="PTHR43827">
    <property type="entry name" value="2,5-DIKETO-D-GLUCONIC ACID REDUCTASE"/>
    <property type="match status" value="1"/>
</dbReference>
<dbReference type="AlphaFoldDB" id="A0A133KAX6"/>
<dbReference type="Gene3D" id="3.20.20.100">
    <property type="entry name" value="NADP-dependent oxidoreductase domain"/>
    <property type="match status" value="1"/>
</dbReference>
<sequence length="278" mass="32413">MKYYTLNDGLRVPALGLGTYKIEDEKIIDEVINAAFDLGYEYIDTASFYNNEEYIGKALSHSSKKRADYMLATKVWPSAYGLDKTKRSIDESLKKLGTDYIDVIHLHWFCKDFDEAWKVFMDYKDQGIVRSIAVCNFMPEQVEKLLEVGEAPSMDQLESHLFLQDRKTRAFLREKNIKHQAWSPLARTRGGLLDEAILKDIAYKYNKTPAQIALRWNVDQDTFVIPKSVHPKRLKENIDIFDFALDDGDMKALASLDRRQRFSQDPLDQDWLEKIRHM</sequence>
<accession>A0A133KAX6</accession>
<evidence type="ECO:0000256" key="4">
    <source>
        <dbReference type="PIRSR" id="PIRSR000097-1"/>
    </source>
</evidence>
<dbReference type="STRING" id="33036.HMPREF3200_01747"/>
<dbReference type="EMBL" id="LRPM01000073">
    <property type="protein sequence ID" value="KWZ76625.1"/>
    <property type="molecule type" value="Genomic_DNA"/>
</dbReference>
<comment type="caution">
    <text evidence="8">The sequence shown here is derived from an EMBL/GenBank/DDBJ whole genome shotgun (WGS) entry which is preliminary data.</text>
</comment>
<dbReference type="CDD" id="cd19071">
    <property type="entry name" value="AKR_AKR1-5-like"/>
    <property type="match status" value="1"/>
</dbReference>
<evidence type="ECO:0000256" key="2">
    <source>
        <dbReference type="ARBA" id="ARBA00022857"/>
    </source>
</evidence>
<evidence type="ECO:0000259" key="7">
    <source>
        <dbReference type="Pfam" id="PF00248"/>
    </source>
</evidence>
<feature type="active site" description="Proton donor" evidence="4">
    <location>
        <position position="49"/>
    </location>
</feature>
<dbReference type="Pfam" id="PF00248">
    <property type="entry name" value="Aldo_ket_red"/>
    <property type="match status" value="1"/>
</dbReference>
<dbReference type="Proteomes" id="UP000070383">
    <property type="component" value="Unassembled WGS sequence"/>
</dbReference>
<gene>
    <name evidence="8" type="ORF">HMPREF3200_01747</name>
</gene>
<evidence type="ECO:0000256" key="1">
    <source>
        <dbReference type="ARBA" id="ARBA00007905"/>
    </source>
</evidence>
<dbReference type="OrthoDB" id="9804790at2"/>
<feature type="binding site" evidence="5">
    <location>
        <position position="107"/>
    </location>
    <ligand>
        <name>substrate</name>
    </ligand>
</feature>
<dbReference type="FunFam" id="3.20.20.100:FF:000002">
    <property type="entry name" value="2,5-diketo-D-gluconic acid reductase A"/>
    <property type="match status" value="1"/>
</dbReference>